<proteinExistence type="inferred from homology"/>
<dbReference type="HAMAP" id="MF_01849">
    <property type="entry name" value="RNA_methyltr_RlmN"/>
    <property type="match status" value="1"/>
</dbReference>
<reference evidence="16 17" key="1">
    <citation type="submission" date="2016-09" db="EMBL/GenBank/DDBJ databases">
        <authorList>
            <person name="Capua I."/>
            <person name="De Benedictis P."/>
            <person name="Joannis T."/>
            <person name="Lombin L.H."/>
            <person name="Cattoli G."/>
        </authorList>
    </citation>
    <scope>NUCLEOTIDE SEQUENCE [LARGE SCALE GENOMIC DNA]</scope>
    <source>
        <strain evidence="16 17">A7P-90m</strain>
    </source>
</reference>
<dbReference type="GO" id="GO:0051539">
    <property type="term" value="F:4 iron, 4 sulfur cluster binding"/>
    <property type="evidence" value="ECO:0007669"/>
    <property type="project" value="UniProtKB-UniRule"/>
</dbReference>
<feature type="binding site" evidence="14">
    <location>
        <position position="292"/>
    </location>
    <ligand>
        <name>S-adenosyl-L-methionine</name>
        <dbReference type="ChEBI" id="CHEBI:59789"/>
    </ligand>
</feature>
<comment type="catalytic activity">
    <reaction evidence="14">
        <text>adenosine(2503) in 23S rRNA + 2 reduced [2Fe-2S]-[ferredoxin] + 2 S-adenosyl-L-methionine = 2-methyladenosine(2503) in 23S rRNA + 5'-deoxyadenosine + L-methionine + 2 oxidized [2Fe-2S]-[ferredoxin] + S-adenosyl-L-homocysteine</text>
        <dbReference type="Rhea" id="RHEA:42916"/>
        <dbReference type="Rhea" id="RHEA-COMP:10000"/>
        <dbReference type="Rhea" id="RHEA-COMP:10001"/>
        <dbReference type="Rhea" id="RHEA-COMP:10152"/>
        <dbReference type="Rhea" id="RHEA-COMP:10282"/>
        <dbReference type="ChEBI" id="CHEBI:17319"/>
        <dbReference type="ChEBI" id="CHEBI:33737"/>
        <dbReference type="ChEBI" id="CHEBI:33738"/>
        <dbReference type="ChEBI" id="CHEBI:57844"/>
        <dbReference type="ChEBI" id="CHEBI:57856"/>
        <dbReference type="ChEBI" id="CHEBI:59789"/>
        <dbReference type="ChEBI" id="CHEBI:74411"/>
        <dbReference type="ChEBI" id="CHEBI:74497"/>
        <dbReference type="EC" id="2.1.1.192"/>
    </reaction>
</comment>
<dbReference type="GO" id="GO:0070040">
    <property type="term" value="F:rRNA (adenine(2503)-C2-)-methyltransferase activity"/>
    <property type="evidence" value="ECO:0007669"/>
    <property type="project" value="UniProtKB-UniRule"/>
</dbReference>
<dbReference type="Proteomes" id="UP000199452">
    <property type="component" value="Unassembled WGS sequence"/>
</dbReference>
<sequence>MDAKTEQKEWLYGKTLTELEAIVQQLELPKFTAKQIANWLYQKEVSSLEEMLNLSLKVRGKLAEKYQVGFIDNSNVQASIDGTKKYLFPTLGGKFIEAAYIPDRDRATLCVSSQAGCKMGCLFCMTGKQGFQGHLTSGEILNQIKSLPERETISNVVYMGMGEPLDNLSAVLPSLEILTAEWGYAWSPKRITVSTIGIIPGMDEFLEKSNAHLAVSLHTPFDDERRKLMPIQNVYPIEQVISHIKKFNMGKQRRVSFEYIMFKGLNDTPRHVKELAKLLNGLRCRINLIRFHPIPNTPLEGSNEATLKSFQEQLNQKGITTTIRASRGQDIFAACGMLSTKAMVTGSEEEV</sequence>
<dbReference type="InterPro" id="IPR007197">
    <property type="entry name" value="rSAM"/>
</dbReference>
<keyword evidence="3 14" id="KW-0004">4Fe-4S</keyword>
<comment type="catalytic activity">
    <reaction evidence="14">
        <text>adenosine(37) in tRNA + 2 reduced [2Fe-2S]-[ferredoxin] + 2 S-adenosyl-L-methionine = 2-methyladenosine(37) in tRNA + 5'-deoxyadenosine + L-methionine + 2 oxidized [2Fe-2S]-[ferredoxin] + S-adenosyl-L-homocysteine</text>
        <dbReference type="Rhea" id="RHEA:43332"/>
        <dbReference type="Rhea" id="RHEA-COMP:10000"/>
        <dbReference type="Rhea" id="RHEA-COMP:10001"/>
        <dbReference type="Rhea" id="RHEA-COMP:10162"/>
        <dbReference type="Rhea" id="RHEA-COMP:10485"/>
        <dbReference type="ChEBI" id="CHEBI:17319"/>
        <dbReference type="ChEBI" id="CHEBI:33737"/>
        <dbReference type="ChEBI" id="CHEBI:33738"/>
        <dbReference type="ChEBI" id="CHEBI:57844"/>
        <dbReference type="ChEBI" id="CHEBI:57856"/>
        <dbReference type="ChEBI" id="CHEBI:59789"/>
        <dbReference type="ChEBI" id="CHEBI:74411"/>
        <dbReference type="ChEBI" id="CHEBI:74497"/>
        <dbReference type="EC" id="2.1.1.192"/>
    </reaction>
</comment>
<dbReference type="GO" id="GO:0046872">
    <property type="term" value="F:metal ion binding"/>
    <property type="evidence" value="ECO:0007669"/>
    <property type="project" value="UniProtKB-KW"/>
</dbReference>
<dbReference type="CDD" id="cd01335">
    <property type="entry name" value="Radical_SAM"/>
    <property type="match status" value="1"/>
</dbReference>
<evidence type="ECO:0000256" key="11">
    <source>
        <dbReference type="ARBA" id="ARBA00023004"/>
    </source>
</evidence>
<keyword evidence="6 14" id="KW-0489">Methyltransferase</keyword>
<evidence type="ECO:0000313" key="16">
    <source>
        <dbReference type="EMBL" id="SDC96013.1"/>
    </source>
</evidence>
<evidence type="ECO:0000256" key="12">
    <source>
        <dbReference type="ARBA" id="ARBA00023014"/>
    </source>
</evidence>
<feature type="binding site" evidence="14">
    <location>
        <position position="121"/>
    </location>
    <ligand>
        <name>[4Fe-4S] cluster</name>
        <dbReference type="ChEBI" id="CHEBI:49883"/>
        <note>4Fe-4S-S-AdoMet</note>
    </ligand>
</feature>
<dbReference type="STRING" id="1640674.SAMN05216323_10667"/>
<feature type="domain" description="Radical SAM core" evidence="15">
    <location>
        <begin position="103"/>
        <end position="330"/>
    </location>
</feature>
<dbReference type="PIRSF" id="PIRSF006004">
    <property type="entry name" value="CHP00048"/>
    <property type="match status" value="1"/>
</dbReference>
<dbReference type="GO" id="GO:0002935">
    <property type="term" value="F:tRNA (adenine(37)-C2)-methyltransferase activity"/>
    <property type="evidence" value="ECO:0007669"/>
    <property type="project" value="UniProtKB-UniRule"/>
</dbReference>
<dbReference type="GO" id="GO:0000049">
    <property type="term" value="F:tRNA binding"/>
    <property type="evidence" value="ECO:0007669"/>
    <property type="project" value="UniProtKB-UniRule"/>
</dbReference>
<dbReference type="Pfam" id="PF21016">
    <property type="entry name" value="RlmN_N"/>
    <property type="match status" value="1"/>
</dbReference>
<dbReference type="NCBIfam" id="TIGR00048">
    <property type="entry name" value="rRNA_mod_RlmN"/>
    <property type="match status" value="1"/>
</dbReference>
<feature type="binding site" evidence="14">
    <location>
        <position position="117"/>
    </location>
    <ligand>
        <name>[4Fe-4S] cluster</name>
        <dbReference type="ChEBI" id="CHEBI:49883"/>
        <note>4Fe-4S-S-AdoMet</note>
    </ligand>
</feature>
<evidence type="ECO:0000256" key="7">
    <source>
        <dbReference type="ARBA" id="ARBA00022679"/>
    </source>
</evidence>
<feature type="binding site" evidence="14">
    <location>
        <position position="194"/>
    </location>
    <ligand>
        <name>S-adenosyl-L-methionine</name>
        <dbReference type="ChEBI" id="CHEBI:59789"/>
    </ligand>
</feature>
<dbReference type="InterPro" id="IPR048641">
    <property type="entry name" value="RlmN_N"/>
</dbReference>
<evidence type="ECO:0000256" key="14">
    <source>
        <dbReference type="HAMAP-Rule" id="MF_01849"/>
    </source>
</evidence>
<keyword evidence="13 14" id="KW-1015">Disulfide bond</keyword>
<dbReference type="SFLD" id="SFLDF00275">
    <property type="entry name" value="adenosine_C2_methyltransferase"/>
    <property type="match status" value="1"/>
</dbReference>
<comment type="caution">
    <text evidence="14">Lacks conserved residue(s) required for the propagation of feature annotation.</text>
</comment>
<comment type="function">
    <text evidence="14">Specifically methylates position 2 of adenine 2503 in 23S rRNA and position 2 of adenine 37 in tRNAs.</text>
</comment>
<evidence type="ECO:0000256" key="6">
    <source>
        <dbReference type="ARBA" id="ARBA00022603"/>
    </source>
</evidence>
<comment type="cofactor">
    <cofactor evidence="14">
        <name>[4Fe-4S] cluster</name>
        <dbReference type="ChEBI" id="CHEBI:49883"/>
    </cofactor>
    <text evidence="14">Binds 1 [4Fe-4S] cluster. The cluster is coordinated with 3 cysteines and an exchangeable S-adenosyl-L-methionine.</text>
</comment>
<keyword evidence="10 14" id="KW-0479">Metal-binding</keyword>
<evidence type="ECO:0000256" key="3">
    <source>
        <dbReference type="ARBA" id="ARBA00022485"/>
    </source>
</evidence>
<gene>
    <name evidence="14" type="primary">rlmN</name>
    <name evidence="16" type="ORF">SAMN05216323_10667</name>
</gene>
<dbReference type="PANTHER" id="PTHR30544:SF5">
    <property type="entry name" value="RADICAL SAM CORE DOMAIN-CONTAINING PROTEIN"/>
    <property type="match status" value="1"/>
</dbReference>
<dbReference type="GO" id="GO:0070475">
    <property type="term" value="P:rRNA base methylation"/>
    <property type="evidence" value="ECO:0007669"/>
    <property type="project" value="UniProtKB-UniRule"/>
</dbReference>
<keyword evidence="8 14" id="KW-0949">S-adenosyl-L-methionine</keyword>
<dbReference type="InterPro" id="IPR040072">
    <property type="entry name" value="Methyltransferase_A"/>
</dbReference>
<dbReference type="SFLD" id="SFLDS00029">
    <property type="entry name" value="Radical_SAM"/>
    <property type="match status" value="1"/>
</dbReference>
<dbReference type="EC" id="2.1.1.192" evidence="14"/>
<organism evidence="16 17">
    <name type="scientific">Williamwhitmania taraxaci</name>
    <dbReference type="NCBI Taxonomy" id="1640674"/>
    <lineage>
        <taxon>Bacteria</taxon>
        <taxon>Pseudomonadati</taxon>
        <taxon>Bacteroidota</taxon>
        <taxon>Bacteroidia</taxon>
        <taxon>Bacteroidales</taxon>
        <taxon>Williamwhitmaniaceae</taxon>
        <taxon>Williamwhitmania</taxon>
    </lineage>
</organism>
<evidence type="ECO:0000256" key="4">
    <source>
        <dbReference type="ARBA" id="ARBA00022490"/>
    </source>
</evidence>
<dbReference type="GO" id="GO:0030488">
    <property type="term" value="P:tRNA methylation"/>
    <property type="evidence" value="ECO:0007669"/>
    <property type="project" value="UniProtKB-UniRule"/>
</dbReference>
<dbReference type="FunFam" id="3.20.20.70:FF:000014">
    <property type="entry name" value="Probable dual-specificity RNA methyltransferase RlmN"/>
    <property type="match status" value="1"/>
</dbReference>
<keyword evidence="7 14" id="KW-0808">Transferase</keyword>
<dbReference type="SFLD" id="SFLDG01062">
    <property type="entry name" value="methyltransferase_(Class_A)"/>
    <property type="match status" value="1"/>
</dbReference>
<dbReference type="PROSITE" id="PS51918">
    <property type="entry name" value="RADICAL_SAM"/>
    <property type="match status" value="1"/>
</dbReference>
<feature type="binding site" evidence="14">
    <location>
        <position position="124"/>
    </location>
    <ligand>
        <name>[4Fe-4S] cluster</name>
        <dbReference type="ChEBI" id="CHEBI:49883"/>
        <note>4Fe-4S-S-AdoMet</note>
    </ligand>
</feature>
<feature type="binding site" evidence="14">
    <location>
        <begin position="216"/>
        <end position="218"/>
    </location>
    <ligand>
        <name>S-adenosyl-L-methionine</name>
        <dbReference type="ChEBI" id="CHEBI:59789"/>
    </ligand>
</feature>
<dbReference type="Gene3D" id="1.10.150.530">
    <property type="match status" value="1"/>
</dbReference>
<evidence type="ECO:0000256" key="5">
    <source>
        <dbReference type="ARBA" id="ARBA00022552"/>
    </source>
</evidence>
<dbReference type="RefSeq" id="WP_092440167.1">
    <property type="nucleotide sequence ID" value="NZ_FMYP01000066.1"/>
</dbReference>
<keyword evidence="17" id="KW-1185">Reference proteome</keyword>
<evidence type="ECO:0000256" key="9">
    <source>
        <dbReference type="ARBA" id="ARBA00022694"/>
    </source>
</evidence>
<evidence type="ECO:0000256" key="1">
    <source>
        <dbReference type="ARBA" id="ARBA00004496"/>
    </source>
</evidence>
<dbReference type="InterPro" id="IPR027492">
    <property type="entry name" value="RNA_MTrfase_RlmN"/>
</dbReference>
<evidence type="ECO:0000256" key="2">
    <source>
        <dbReference type="ARBA" id="ARBA00007544"/>
    </source>
</evidence>
<accession>A0A1G6QUS2</accession>
<evidence type="ECO:0000256" key="13">
    <source>
        <dbReference type="ARBA" id="ARBA00023157"/>
    </source>
</evidence>
<dbReference type="InterPro" id="IPR004383">
    <property type="entry name" value="rRNA_lsu_MTrfase_RlmN/Cfr"/>
</dbReference>
<dbReference type="Gene3D" id="3.20.20.70">
    <property type="entry name" value="Aldolase class I"/>
    <property type="match status" value="1"/>
</dbReference>
<keyword evidence="11 14" id="KW-0408">Iron</keyword>
<dbReference type="InterPro" id="IPR013785">
    <property type="entry name" value="Aldolase_TIM"/>
</dbReference>
<dbReference type="EMBL" id="FMYP01000066">
    <property type="protein sequence ID" value="SDC96013.1"/>
    <property type="molecule type" value="Genomic_DNA"/>
</dbReference>
<dbReference type="Pfam" id="PF04055">
    <property type="entry name" value="Radical_SAM"/>
    <property type="match status" value="1"/>
</dbReference>
<feature type="binding site" evidence="14">
    <location>
        <begin position="162"/>
        <end position="163"/>
    </location>
    <ligand>
        <name>S-adenosyl-L-methionine</name>
        <dbReference type="ChEBI" id="CHEBI:59789"/>
    </ligand>
</feature>
<protein>
    <recommendedName>
        <fullName evidence="14">Probable dual-specificity RNA methyltransferase RlmN</fullName>
        <ecNumber evidence="14">2.1.1.192</ecNumber>
    </recommendedName>
    <alternativeName>
        <fullName evidence="14">23S rRNA (adenine(2503)-C(2))-methyltransferase</fullName>
    </alternativeName>
    <alternativeName>
        <fullName evidence="14">23S rRNA m2A2503 methyltransferase</fullName>
    </alternativeName>
    <alternativeName>
        <fullName evidence="14">Ribosomal RNA large subunit methyltransferase N</fullName>
    </alternativeName>
    <alternativeName>
        <fullName evidence="14">tRNA (adenine(37)-C(2))-methyltransferase</fullName>
    </alternativeName>
    <alternativeName>
        <fullName evidence="14">tRNA m2A37 methyltransferase</fullName>
    </alternativeName>
</protein>
<dbReference type="GO" id="GO:0005737">
    <property type="term" value="C:cytoplasm"/>
    <property type="evidence" value="ECO:0007669"/>
    <property type="project" value="UniProtKB-SubCell"/>
</dbReference>
<name>A0A1G6QUS2_9BACT</name>
<keyword evidence="5 14" id="KW-0698">rRNA processing</keyword>
<keyword evidence="4 14" id="KW-0963">Cytoplasm</keyword>
<dbReference type="PANTHER" id="PTHR30544">
    <property type="entry name" value="23S RRNA METHYLTRANSFERASE"/>
    <property type="match status" value="1"/>
</dbReference>
<evidence type="ECO:0000259" key="15">
    <source>
        <dbReference type="PROSITE" id="PS51918"/>
    </source>
</evidence>
<evidence type="ECO:0000256" key="8">
    <source>
        <dbReference type="ARBA" id="ARBA00022691"/>
    </source>
</evidence>
<comment type="subcellular location">
    <subcellularLocation>
        <location evidence="1 14">Cytoplasm</location>
    </subcellularLocation>
</comment>
<evidence type="ECO:0000313" key="17">
    <source>
        <dbReference type="Proteomes" id="UP000199452"/>
    </source>
</evidence>
<feature type="active site" description="Proton acceptor" evidence="14">
    <location>
        <position position="97"/>
    </location>
</feature>
<keyword evidence="9 14" id="KW-0819">tRNA processing</keyword>
<feature type="active site" description="S-methylcysteine intermediate" evidence="14">
    <location>
        <position position="335"/>
    </location>
</feature>
<dbReference type="OrthoDB" id="9793973at2"/>
<comment type="similarity">
    <text evidence="2 14">Belongs to the radical SAM superfamily. RlmN family.</text>
</comment>
<comment type="miscellaneous">
    <text evidence="14">Reaction proceeds by a ping-pong mechanism involving intermediate methylation of a conserved cysteine residue.</text>
</comment>
<keyword evidence="12 14" id="KW-0411">Iron-sulfur</keyword>
<dbReference type="SUPFAM" id="SSF102114">
    <property type="entry name" value="Radical SAM enzymes"/>
    <property type="match status" value="1"/>
</dbReference>
<dbReference type="InterPro" id="IPR058240">
    <property type="entry name" value="rSAM_sf"/>
</dbReference>
<evidence type="ECO:0000256" key="10">
    <source>
        <dbReference type="ARBA" id="ARBA00022723"/>
    </source>
</evidence>
<dbReference type="AlphaFoldDB" id="A0A1G6QUS2"/>
<dbReference type="GO" id="GO:0019843">
    <property type="term" value="F:rRNA binding"/>
    <property type="evidence" value="ECO:0007669"/>
    <property type="project" value="UniProtKB-UniRule"/>
</dbReference>